<reference evidence="2" key="1">
    <citation type="submission" date="2016-03" db="EMBL/GenBank/DDBJ databases">
        <title>Mechanisms controlling the formation of the plant cell surface in tip-growing cells are functionally conserved among land plants.</title>
        <authorList>
            <person name="Honkanen S."/>
            <person name="Jones V.A."/>
            <person name="Morieri G."/>
            <person name="Champion C."/>
            <person name="Hetherington A.J."/>
            <person name="Kelly S."/>
            <person name="Saint-Marcoux D."/>
            <person name="Proust H."/>
            <person name="Prescott H."/>
            <person name="Dolan L."/>
        </authorList>
    </citation>
    <scope>NUCLEOTIDE SEQUENCE [LARGE SCALE GENOMIC DNA]</scope>
    <source>
        <tissue evidence="2">Whole gametophyte</tissue>
    </source>
</reference>
<dbReference type="Proteomes" id="UP000077202">
    <property type="component" value="Unassembled WGS sequence"/>
</dbReference>
<evidence type="ECO:0000313" key="2">
    <source>
        <dbReference type="EMBL" id="OAE26434.1"/>
    </source>
</evidence>
<evidence type="ECO:0000256" key="1">
    <source>
        <dbReference type="SAM" id="MobiDB-lite"/>
    </source>
</evidence>
<accession>A0A176W043</accession>
<proteinExistence type="predicted"/>
<keyword evidence="3" id="KW-1185">Reference proteome</keyword>
<gene>
    <name evidence="2" type="ORF">AXG93_131s1440</name>
</gene>
<dbReference type="EMBL" id="LVLJ01002188">
    <property type="protein sequence ID" value="OAE26434.1"/>
    <property type="molecule type" value="Genomic_DNA"/>
</dbReference>
<dbReference type="AlphaFoldDB" id="A0A176W043"/>
<comment type="caution">
    <text evidence="2">The sequence shown here is derived from an EMBL/GenBank/DDBJ whole genome shotgun (WGS) entry which is preliminary data.</text>
</comment>
<feature type="compositionally biased region" description="Basic and acidic residues" evidence="1">
    <location>
        <begin position="66"/>
        <end position="98"/>
    </location>
</feature>
<feature type="compositionally biased region" description="Polar residues" evidence="1">
    <location>
        <begin position="52"/>
        <end position="61"/>
    </location>
</feature>
<protein>
    <submittedName>
        <fullName evidence="2">Uncharacterized protein</fullName>
    </submittedName>
</protein>
<evidence type="ECO:0000313" key="3">
    <source>
        <dbReference type="Proteomes" id="UP000077202"/>
    </source>
</evidence>
<feature type="region of interest" description="Disordered" evidence="1">
    <location>
        <begin position="1"/>
        <end position="98"/>
    </location>
</feature>
<sequence length="232" mass="25141">MSSIDAAKPRRETNKRSMNFGPPPKIGESRHYTTQSAPLRHSNDGSVGASGNRKSNWSSGNVEAAGDERRRAGAEARGDDRTVRTRRSDCVRPSDTRLESIDDSPLEQVQRSASFSSTVVGGGGEDQTWTIRTVIAGSSRAIVRAMGLGNAIASIVTRIRQNLNPRHATEGWKGRDGCAGGVALRQDDDSTTDRAFLNLGFLDKVPLFLSALFGIGTDADVNIWCYSHEFMT</sequence>
<name>A0A176W043_MARPO</name>
<organism evidence="2 3">
    <name type="scientific">Marchantia polymorpha subsp. ruderalis</name>
    <dbReference type="NCBI Taxonomy" id="1480154"/>
    <lineage>
        <taxon>Eukaryota</taxon>
        <taxon>Viridiplantae</taxon>
        <taxon>Streptophyta</taxon>
        <taxon>Embryophyta</taxon>
        <taxon>Marchantiophyta</taxon>
        <taxon>Marchantiopsida</taxon>
        <taxon>Marchantiidae</taxon>
        <taxon>Marchantiales</taxon>
        <taxon>Marchantiaceae</taxon>
        <taxon>Marchantia</taxon>
    </lineage>
</organism>